<comment type="caution">
    <text evidence="10">The sequence shown here is derived from an EMBL/GenBank/DDBJ whole genome shotgun (WGS) entry which is preliminary data.</text>
</comment>
<accession>A0A644VPB1</accession>
<dbReference type="GO" id="GO:0003746">
    <property type="term" value="F:translation elongation factor activity"/>
    <property type="evidence" value="ECO:0007669"/>
    <property type="project" value="UniProtKB-KW"/>
</dbReference>
<dbReference type="InterPro" id="IPR036953">
    <property type="entry name" value="GreA/GreB_C_sf"/>
</dbReference>
<dbReference type="InterPro" id="IPR023459">
    <property type="entry name" value="Tscrpt_elong_fac_GreA/B_fam"/>
</dbReference>
<dbReference type="Gene3D" id="3.10.50.30">
    <property type="entry name" value="Transcription elongation factor, GreA/GreB, C-terminal domain"/>
    <property type="match status" value="1"/>
</dbReference>
<comment type="function">
    <text evidence="6">Necessary for efficient RNA polymerase transcription elongation past template-encoded arresting sites. The arresting sites in DNA have the property of trapping a certain fraction of elongating RNA polymerases that pass through, resulting in locked ternary complexes. Cleavage of the nascent transcript by cleavage factors such as GreA or GreB allows the resumption of elongation from the new 3'terminus. GreA releases sequences of 2 to 3 nucleotides.</text>
</comment>
<evidence type="ECO:0000256" key="3">
    <source>
        <dbReference type="ARBA" id="ARBA00023015"/>
    </source>
</evidence>
<dbReference type="HAMAP" id="MF_00105">
    <property type="entry name" value="GreA_GreB"/>
    <property type="match status" value="1"/>
</dbReference>
<dbReference type="InterPro" id="IPR028624">
    <property type="entry name" value="Tscrpt_elong_fac_GreA/B"/>
</dbReference>
<dbReference type="FunFam" id="3.10.50.30:FF:000001">
    <property type="entry name" value="Transcription elongation factor GreA"/>
    <property type="match status" value="1"/>
</dbReference>
<evidence type="ECO:0000256" key="1">
    <source>
        <dbReference type="ARBA" id="ARBA00008213"/>
    </source>
</evidence>
<evidence type="ECO:0000256" key="5">
    <source>
        <dbReference type="ARBA" id="ARBA00023163"/>
    </source>
</evidence>
<dbReference type="InterPro" id="IPR036805">
    <property type="entry name" value="Tscrpt_elong_fac_GreA/B_N_sf"/>
</dbReference>
<feature type="domain" description="Transcription elongation factor GreA/GreB C-terminal" evidence="8">
    <location>
        <begin position="103"/>
        <end position="176"/>
    </location>
</feature>
<dbReference type="InterPro" id="IPR006359">
    <property type="entry name" value="Tscrpt_elong_fac_GreA"/>
</dbReference>
<dbReference type="NCBIfam" id="TIGR01462">
    <property type="entry name" value="greA"/>
    <property type="match status" value="1"/>
</dbReference>
<evidence type="ECO:0000259" key="8">
    <source>
        <dbReference type="Pfam" id="PF01272"/>
    </source>
</evidence>
<dbReference type="GO" id="GO:0006354">
    <property type="term" value="P:DNA-templated transcription elongation"/>
    <property type="evidence" value="ECO:0007669"/>
    <property type="project" value="TreeGrafter"/>
</dbReference>
<dbReference type="SUPFAM" id="SSF46557">
    <property type="entry name" value="GreA transcript cleavage protein, N-terminal domain"/>
    <property type="match status" value="1"/>
</dbReference>
<reference evidence="10" key="1">
    <citation type="submission" date="2019-08" db="EMBL/GenBank/DDBJ databases">
        <authorList>
            <person name="Kucharzyk K."/>
            <person name="Murdoch R.W."/>
            <person name="Higgins S."/>
            <person name="Loffler F."/>
        </authorList>
    </citation>
    <scope>NUCLEOTIDE SEQUENCE</scope>
</reference>
<dbReference type="GO" id="GO:0003677">
    <property type="term" value="F:DNA binding"/>
    <property type="evidence" value="ECO:0007669"/>
    <property type="project" value="UniProtKB-KW"/>
</dbReference>
<dbReference type="InterPro" id="IPR018151">
    <property type="entry name" value="TF_GreA/GreB_CS"/>
</dbReference>
<keyword evidence="5" id="KW-0804">Transcription</keyword>
<keyword evidence="3" id="KW-0805">Transcription regulation</keyword>
<dbReference type="Pfam" id="PF01272">
    <property type="entry name" value="GreA_GreB"/>
    <property type="match status" value="1"/>
</dbReference>
<keyword evidence="10" id="KW-0648">Protein biosynthesis</keyword>
<proteinExistence type="inferred from homology"/>
<name>A0A644VPB1_9ZZZZ</name>
<dbReference type="Gene3D" id="1.10.287.180">
    <property type="entry name" value="Transcription elongation factor, GreA/GreB, N-terminal domain"/>
    <property type="match status" value="1"/>
</dbReference>
<protein>
    <recommendedName>
        <fullName evidence="2">Transcription elongation factor GreA</fullName>
    </recommendedName>
    <alternativeName>
        <fullName evidence="7">Transcript cleavage factor GreA</fullName>
    </alternativeName>
</protein>
<gene>
    <name evidence="10" type="primary">greA_15</name>
    <name evidence="10" type="ORF">SDC9_39380</name>
</gene>
<feature type="domain" description="Transcription elongation factor GreA/GreB N-terminal" evidence="9">
    <location>
        <begin position="27"/>
        <end position="95"/>
    </location>
</feature>
<evidence type="ECO:0000256" key="4">
    <source>
        <dbReference type="ARBA" id="ARBA00023125"/>
    </source>
</evidence>
<dbReference type="PROSITE" id="PS00829">
    <property type="entry name" value="GREAB_1"/>
    <property type="match status" value="1"/>
</dbReference>
<dbReference type="AlphaFoldDB" id="A0A644VPB1"/>
<sequence>MNLASLRGRYREVESLSNHTSDSPSTMTQKGYEKLMAELVELRSTGRAEISRQLEEARSFGDLSENAEYAAAKEEQAKLETRISYLEFQLSKAKILDSSTIDNSSVTLGTTVTIQDINNKAEFSYTIVGSEESDPKASKISSSSPVGQALLNKKVGDEVHVKVPRGMRHLRIKEISVLA</sequence>
<evidence type="ECO:0000256" key="2">
    <source>
        <dbReference type="ARBA" id="ARBA00013729"/>
    </source>
</evidence>
<keyword evidence="4" id="KW-0238">DNA-binding</keyword>
<evidence type="ECO:0000259" key="9">
    <source>
        <dbReference type="Pfam" id="PF03449"/>
    </source>
</evidence>
<dbReference type="FunFam" id="1.10.287.180:FF:000001">
    <property type="entry name" value="Transcription elongation factor GreA"/>
    <property type="match status" value="1"/>
</dbReference>
<dbReference type="PANTHER" id="PTHR30437:SF4">
    <property type="entry name" value="TRANSCRIPTION ELONGATION FACTOR GREA"/>
    <property type="match status" value="1"/>
</dbReference>
<organism evidence="10">
    <name type="scientific">bioreactor metagenome</name>
    <dbReference type="NCBI Taxonomy" id="1076179"/>
    <lineage>
        <taxon>unclassified sequences</taxon>
        <taxon>metagenomes</taxon>
        <taxon>ecological metagenomes</taxon>
    </lineage>
</organism>
<dbReference type="GO" id="GO:0070063">
    <property type="term" value="F:RNA polymerase binding"/>
    <property type="evidence" value="ECO:0007669"/>
    <property type="project" value="InterPro"/>
</dbReference>
<dbReference type="InterPro" id="IPR022691">
    <property type="entry name" value="Tscrpt_elong_fac_GreA/B_N"/>
</dbReference>
<dbReference type="GO" id="GO:0032784">
    <property type="term" value="P:regulation of DNA-templated transcription elongation"/>
    <property type="evidence" value="ECO:0007669"/>
    <property type="project" value="InterPro"/>
</dbReference>
<evidence type="ECO:0000313" key="10">
    <source>
        <dbReference type="EMBL" id="MPL93254.1"/>
    </source>
</evidence>
<dbReference type="PIRSF" id="PIRSF006092">
    <property type="entry name" value="GreA_GreB"/>
    <property type="match status" value="1"/>
</dbReference>
<dbReference type="InterPro" id="IPR001437">
    <property type="entry name" value="Tscrpt_elong_fac_GreA/B_C"/>
</dbReference>
<dbReference type="SUPFAM" id="SSF54534">
    <property type="entry name" value="FKBP-like"/>
    <property type="match status" value="1"/>
</dbReference>
<dbReference type="Pfam" id="PF03449">
    <property type="entry name" value="GreA_GreB_N"/>
    <property type="match status" value="1"/>
</dbReference>
<evidence type="ECO:0000256" key="6">
    <source>
        <dbReference type="ARBA" id="ARBA00024916"/>
    </source>
</evidence>
<dbReference type="PROSITE" id="PS00830">
    <property type="entry name" value="GREAB_2"/>
    <property type="match status" value="1"/>
</dbReference>
<keyword evidence="10" id="KW-0251">Elongation factor</keyword>
<dbReference type="EMBL" id="VSSQ01000386">
    <property type="protein sequence ID" value="MPL93254.1"/>
    <property type="molecule type" value="Genomic_DNA"/>
</dbReference>
<dbReference type="NCBIfam" id="NF001263">
    <property type="entry name" value="PRK00226.1-4"/>
    <property type="match status" value="1"/>
</dbReference>
<dbReference type="PANTHER" id="PTHR30437">
    <property type="entry name" value="TRANSCRIPTION ELONGATION FACTOR GREA"/>
    <property type="match status" value="1"/>
</dbReference>
<comment type="similarity">
    <text evidence="1">Belongs to the GreA/GreB family.</text>
</comment>
<dbReference type="NCBIfam" id="NF001261">
    <property type="entry name" value="PRK00226.1-2"/>
    <property type="match status" value="1"/>
</dbReference>
<evidence type="ECO:0000256" key="7">
    <source>
        <dbReference type="ARBA" id="ARBA00030776"/>
    </source>
</evidence>